<accession>A0A9J6GK67</accession>
<proteinExistence type="predicted"/>
<sequence>MLVLSYDNAQGYHALGYRIQINGVSFLDDKSMTFVKFNDKSHISVTLRPVTSREEGSGLYKGASASGLNLQSVVTDCVFWWCERREAWRPIMKIEYSASKPREPRNITLRQAVPVEMDGSCSVSEGSDE</sequence>
<name>A0A9J6GK67_HAELO</name>
<protein>
    <submittedName>
        <fullName evidence="1">Uncharacterized protein</fullName>
    </submittedName>
</protein>
<dbReference type="AlphaFoldDB" id="A0A9J6GK67"/>
<evidence type="ECO:0000313" key="2">
    <source>
        <dbReference type="Proteomes" id="UP000821853"/>
    </source>
</evidence>
<evidence type="ECO:0000313" key="1">
    <source>
        <dbReference type="EMBL" id="KAH9375241.1"/>
    </source>
</evidence>
<organism evidence="1 2">
    <name type="scientific">Haemaphysalis longicornis</name>
    <name type="common">Bush tick</name>
    <dbReference type="NCBI Taxonomy" id="44386"/>
    <lineage>
        <taxon>Eukaryota</taxon>
        <taxon>Metazoa</taxon>
        <taxon>Ecdysozoa</taxon>
        <taxon>Arthropoda</taxon>
        <taxon>Chelicerata</taxon>
        <taxon>Arachnida</taxon>
        <taxon>Acari</taxon>
        <taxon>Parasitiformes</taxon>
        <taxon>Ixodida</taxon>
        <taxon>Ixodoidea</taxon>
        <taxon>Ixodidae</taxon>
        <taxon>Haemaphysalinae</taxon>
        <taxon>Haemaphysalis</taxon>
    </lineage>
</organism>
<reference evidence="1 2" key="1">
    <citation type="journal article" date="2020" name="Cell">
        <title>Large-Scale Comparative Analyses of Tick Genomes Elucidate Their Genetic Diversity and Vector Capacities.</title>
        <authorList>
            <consortium name="Tick Genome and Microbiome Consortium (TIGMIC)"/>
            <person name="Jia N."/>
            <person name="Wang J."/>
            <person name="Shi W."/>
            <person name="Du L."/>
            <person name="Sun Y."/>
            <person name="Zhan W."/>
            <person name="Jiang J.F."/>
            <person name="Wang Q."/>
            <person name="Zhang B."/>
            <person name="Ji P."/>
            <person name="Bell-Sakyi L."/>
            <person name="Cui X.M."/>
            <person name="Yuan T.T."/>
            <person name="Jiang B.G."/>
            <person name="Yang W.F."/>
            <person name="Lam T.T."/>
            <person name="Chang Q.C."/>
            <person name="Ding S.J."/>
            <person name="Wang X.J."/>
            <person name="Zhu J.G."/>
            <person name="Ruan X.D."/>
            <person name="Zhao L."/>
            <person name="Wei J.T."/>
            <person name="Ye R.Z."/>
            <person name="Que T.C."/>
            <person name="Du C.H."/>
            <person name="Zhou Y.H."/>
            <person name="Cheng J.X."/>
            <person name="Dai P.F."/>
            <person name="Guo W.B."/>
            <person name="Han X.H."/>
            <person name="Huang E.J."/>
            <person name="Li L.F."/>
            <person name="Wei W."/>
            <person name="Gao Y.C."/>
            <person name="Liu J.Z."/>
            <person name="Shao H.Z."/>
            <person name="Wang X."/>
            <person name="Wang C.C."/>
            <person name="Yang T.C."/>
            <person name="Huo Q.B."/>
            <person name="Li W."/>
            <person name="Chen H.Y."/>
            <person name="Chen S.E."/>
            <person name="Zhou L.G."/>
            <person name="Ni X.B."/>
            <person name="Tian J.H."/>
            <person name="Sheng Y."/>
            <person name="Liu T."/>
            <person name="Pan Y.S."/>
            <person name="Xia L.Y."/>
            <person name="Li J."/>
            <person name="Zhao F."/>
            <person name="Cao W.C."/>
        </authorList>
    </citation>
    <scope>NUCLEOTIDE SEQUENCE [LARGE SCALE GENOMIC DNA]</scope>
    <source>
        <strain evidence="1">HaeL-2018</strain>
    </source>
</reference>
<dbReference type="EMBL" id="JABSTR010000007">
    <property type="protein sequence ID" value="KAH9375241.1"/>
    <property type="molecule type" value="Genomic_DNA"/>
</dbReference>
<keyword evidence="2" id="KW-1185">Reference proteome</keyword>
<comment type="caution">
    <text evidence="1">The sequence shown here is derived from an EMBL/GenBank/DDBJ whole genome shotgun (WGS) entry which is preliminary data.</text>
</comment>
<dbReference type="VEuPathDB" id="VectorBase:HLOH_050682"/>
<gene>
    <name evidence="1" type="ORF">HPB48_006061</name>
</gene>
<dbReference type="Proteomes" id="UP000821853">
    <property type="component" value="Chromosome 5"/>
</dbReference>